<evidence type="ECO:0000313" key="2">
    <source>
        <dbReference type="Proteomes" id="UP000032024"/>
    </source>
</evidence>
<keyword evidence="2" id="KW-1185">Reference proteome</keyword>
<proteinExistence type="predicted"/>
<reference evidence="2" key="1">
    <citation type="submission" date="2015-01" db="EMBL/GenBank/DDBJ databases">
        <title>Comparative genome analysis of Bacillus coagulans HM-08, Clostridium butyricum HM-68, Bacillus subtilis HM-66 and Bacillus paralicheniformis BL-09.</title>
        <authorList>
            <person name="Zhang H."/>
        </authorList>
    </citation>
    <scope>NUCLEOTIDE SEQUENCE [LARGE SCALE GENOMIC DNA]</scope>
    <source>
        <strain evidence="2">HM-08</strain>
    </source>
</reference>
<protein>
    <submittedName>
        <fullName evidence="1">Uncharacterized protein</fullName>
    </submittedName>
</protein>
<accession>A0AAN0T8C4</accession>
<evidence type="ECO:0000313" key="1">
    <source>
        <dbReference type="EMBL" id="AJO24737.1"/>
    </source>
</evidence>
<sequence>MDVFQKWVFTLPLSSPAPTAKIFSGFLKKMIPVPCNN</sequence>
<organism evidence="1 2">
    <name type="scientific">Heyndrickxia coagulans</name>
    <name type="common">Weizmannia coagulans</name>
    <dbReference type="NCBI Taxonomy" id="1398"/>
    <lineage>
        <taxon>Bacteria</taxon>
        <taxon>Bacillati</taxon>
        <taxon>Bacillota</taxon>
        <taxon>Bacilli</taxon>
        <taxon>Bacillales</taxon>
        <taxon>Bacillaceae</taxon>
        <taxon>Heyndrickxia</taxon>
    </lineage>
</organism>
<dbReference type="Proteomes" id="UP000032024">
    <property type="component" value="Chromosome"/>
</dbReference>
<gene>
    <name evidence="1" type="ORF">SB48_HM08orf06255</name>
</gene>
<name>A0AAN0T8C4_HEYCO</name>
<dbReference type="AlphaFoldDB" id="A0AAN0T8C4"/>
<dbReference type="EMBL" id="CP010525">
    <property type="protein sequence ID" value="AJO24737.1"/>
    <property type="molecule type" value="Genomic_DNA"/>
</dbReference>